<comment type="caution">
    <text evidence="9">The sequence shown here is derived from an EMBL/GenBank/DDBJ whole genome shotgun (WGS) entry which is preliminary data.</text>
</comment>
<feature type="domain" description="ABC3 transporter permease C-terminal" evidence="8">
    <location>
        <begin position="1061"/>
        <end position="1164"/>
    </location>
</feature>
<dbReference type="EMBL" id="CAMPGE010011769">
    <property type="protein sequence ID" value="CAI2370580.1"/>
    <property type="molecule type" value="Genomic_DNA"/>
</dbReference>
<feature type="transmembrane region" description="Helical" evidence="7">
    <location>
        <begin position="540"/>
        <end position="566"/>
    </location>
</feature>
<dbReference type="AlphaFoldDB" id="A0AAD1UPB0"/>
<feature type="domain" description="ABC3 transporter permease C-terminal" evidence="8">
    <location>
        <begin position="457"/>
        <end position="574"/>
    </location>
</feature>
<evidence type="ECO:0000313" key="10">
    <source>
        <dbReference type="Proteomes" id="UP001295684"/>
    </source>
</evidence>
<evidence type="ECO:0000256" key="6">
    <source>
        <dbReference type="SAM" id="MobiDB-lite"/>
    </source>
</evidence>
<evidence type="ECO:0000256" key="2">
    <source>
        <dbReference type="ARBA" id="ARBA00022475"/>
    </source>
</evidence>
<evidence type="ECO:0000313" key="9">
    <source>
        <dbReference type="EMBL" id="CAI2370580.1"/>
    </source>
</evidence>
<keyword evidence="4 7" id="KW-1133">Transmembrane helix</keyword>
<dbReference type="PANTHER" id="PTHR32522:SF5">
    <property type="entry name" value="ABC3 TRANSPORTER PERMEASE PROTEIN DOMAIN-CONTAINING PROTEIN"/>
    <property type="match status" value="1"/>
</dbReference>
<keyword evidence="5 7" id="KW-0472">Membrane</keyword>
<dbReference type="PANTHER" id="PTHR32522">
    <property type="match status" value="1"/>
</dbReference>
<feature type="region of interest" description="Disordered" evidence="6">
    <location>
        <begin position="1"/>
        <end position="33"/>
    </location>
</feature>
<evidence type="ECO:0000259" key="8">
    <source>
        <dbReference type="Pfam" id="PF02687"/>
    </source>
</evidence>
<feature type="transmembrane region" description="Helical" evidence="7">
    <location>
        <begin position="92"/>
        <end position="114"/>
    </location>
</feature>
<comment type="subcellular location">
    <subcellularLocation>
        <location evidence="1">Cell membrane</location>
        <topology evidence="1">Multi-pass membrane protein</topology>
    </subcellularLocation>
</comment>
<feature type="transmembrane region" description="Helical" evidence="7">
    <location>
        <begin position="455"/>
        <end position="476"/>
    </location>
</feature>
<keyword evidence="3 7" id="KW-0812">Transmembrane</keyword>
<evidence type="ECO:0000256" key="1">
    <source>
        <dbReference type="ARBA" id="ARBA00004651"/>
    </source>
</evidence>
<keyword evidence="10" id="KW-1185">Reference proteome</keyword>
<proteinExistence type="predicted"/>
<feature type="compositionally biased region" description="Polar residues" evidence="6">
    <location>
        <begin position="1"/>
        <end position="10"/>
    </location>
</feature>
<evidence type="ECO:0000256" key="7">
    <source>
        <dbReference type="SAM" id="Phobius"/>
    </source>
</evidence>
<feature type="transmembrane region" description="Helical" evidence="7">
    <location>
        <begin position="1055"/>
        <end position="1077"/>
    </location>
</feature>
<gene>
    <name evidence="9" type="ORF">ECRASSUSDP1_LOCUS11896</name>
</gene>
<feature type="transmembrane region" description="Helical" evidence="7">
    <location>
        <begin position="602"/>
        <end position="623"/>
    </location>
</feature>
<name>A0AAD1UPB0_EUPCR</name>
<dbReference type="Pfam" id="PF02687">
    <property type="entry name" value="FtsX"/>
    <property type="match status" value="2"/>
</dbReference>
<evidence type="ECO:0000256" key="5">
    <source>
        <dbReference type="ARBA" id="ARBA00023136"/>
    </source>
</evidence>
<dbReference type="Proteomes" id="UP001295684">
    <property type="component" value="Unassembled WGS sequence"/>
</dbReference>
<feature type="transmembrane region" description="Helical" evidence="7">
    <location>
        <begin position="1151"/>
        <end position="1170"/>
    </location>
</feature>
<feature type="transmembrane region" description="Helical" evidence="7">
    <location>
        <begin position="1106"/>
        <end position="1131"/>
    </location>
</feature>
<evidence type="ECO:0000256" key="4">
    <source>
        <dbReference type="ARBA" id="ARBA00022989"/>
    </source>
</evidence>
<accession>A0AAD1UPB0</accession>
<reference evidence="9" key="1">
    <citation type="submission" date="2023-07" db="EMBL/GenBank/DDBJ databases">
        <authorList>
            <consortium name="AG Swart"/>
            <person name="Singh M."/>
            <person name="Singh A."/>
            <person name="Seah K."/>
            <person name="Emmerich C."/>
        </authorList>
    </citation>
    <scope>NUCLEOTIDE SEQUENCE</scope>
    <source>
        <strain evidence="9">DP1</strain>
    </source>
</reference>
<feature type="transmembrane region" description="Helical" evidence="7">
    <location>
        <begin position="700"/>
        <end position="720"/>
    </location>
</feature>
<evidence type="ECO:0000256" key="3">
    <source>
        <dbReference type="ARBA" id="ARBA00022692"/>
    </source>
</evidence>
<dbReference type="GO" id="GO:0005886">
    <property type="term" value="C:plasma membrane"/>
    <property type="evidence" value="ECO:0007669"/>
    <property type="project" value="UniProtKB-SubCell"/>
</dbReference>
<dbReference type="InterPro" id="IPR003838">
    <property type="entry name" value="ABC3_permease_C"/>
</dbReference>
<feature type="transmembrane region" description="Helical" evidence="7">
    <location>
        <begin position="635"/>
        <end position="659"/>
    </location>
</feature>
<organism evidence="9 10">
    <name type="scientific">Euplotes crassus</name>
    <dbReference type="NCBI Taxonomy" id="5936"/>
    <lineage>
        <taxon>Eukaryota</taxon>
        <taxon>Sar</taxon>
        <taxon>Alveolata</taxon>
        <taxon>Ciliophora</taxon>
        <taxon>Intramacronucleata</taxon>
        <taxon>Spirotrichea</taxon>
        <taxon>Hypotrichia</taxon>
        <taxon>Euplotida</taxon>
        <taxon>Euplotidae</taxon>
        <taxon>Moneuplotes</taxon>
    </lineage>
</organism>
<keyword evidence="2" id="KW-1003">Cell membrane</keyword>
<sequence length="1176" mass="133067">MQKRSSTNNYKHLKDNDRLDDEEPNLKSHNYFSSGANAKSTKFYSFEEETDLKEPLVEKPDIKDPGESLKWYFGFGVLTNYIISDMMKKPKAYVIGILTITITVAFFVIIYNILDVSPVIFLKLSQDQVGESDVIFHAAPPTKIAQNGDRFMYGNDLGRSPVETFYWPLINATDLQLQTEDSGFYQGMTPRWFGLFDFSNPKNTSRITPGIGAMIDTKNEVEIDLGRDFSKTILGSKQAFVTSSTLRYLGIKAGVGENIQMSIDISKFLNTDDLGTVRASPLFQTLTQSDPGNSEKLSNVFQEIFTQQDILGRKFFTEGFRLYINFEVVEAFDRPNGKMPNSYGNLVIFDCQHILPNLIESLMNQVKEYSEDLSFQNRVEGLLIDLKDLQIQNFAMQVDAVIRDRERYYSGLSDSFNLEFLQKADRLDANVTLMTPVQESLEKFSYVQLFLESTLYTIVAFILILSAMLIYSLMISDIDEKTFEMAMLRALGLENKSLVHLILLQALVFSLPGLLIGLAIGGLANLGLRAFVGSYTVSKLSLLLSSNSILIAVIMGISMPIFTNLFTIQRALGKKITDSLDLFHTGASDAIVKIRKLGDYGISLFTVSLGGILVLMGVMTYYLAPAAFLFKRMEIFFSILNLVLIIMIIGMGLLFVLVFPIIQKVFIHILCFCIKKDRKLKPLIMKNMLVSHKKSNSKSAILFTICLAYLIFGGSSLLLINNLVLGVIKNLMGADLFVGSFAGTKTIPEEQLRKYLYESSLGESPKILTYTFGSFSMTQTMRKYGNINTKFKLYQKGGHFPRNKVYIIPVEEHYLESVFDDYYIPHTEQTGLDYPKIDGKNDVVWSLYSDQGTTDFEGGYDKYNISSRTLTDAAQPVHHEPMKQIKMLLPEGIDYYMSAKSGQTMKLHAYSPHSVKEYQGLVRAMPRKIPGFAFTSYSLITFGLEALISYDQAFDIFLDMLIGTDHELERNITDYKSCRVEKCTEQAKKEGKRCSDLCPTYFYAKNFLRIKLPESLSTEDREEICNQLKGIINDKSVMVFDYRGVKDNMHTMTTVFQVFIIFLAIIAFVIVFFMLIVSAKTNLKDKMWEFGVLRAIGLRKAQLVRIYLYESIAVFTSSAIAGLVIGFILALTLSLQFNLFLELPLQVSFPTWLVVSMILLGLVMQSWVGVSRAWVK</sequence>
<feature type="transmembrane region" description="Helical" evidence="7">
    <location>
        <begin position="497"/>
        <end position="520"/>
    </location>
</feature>
<protein>
    <recommendedName>
        <fullName evidence="8">ABC3 transporter permease C-terminal domain-containing protein</fullName>
    </recommendedName>
</protein>